<keyword evidence="1 9" id="KW-1003">Cell membrane</keyword>
<evidence type="ECO:0000256" key="6">
    <source>
        <dbReference type="ARBA" id="ARBA00022989"/>
    </source>
</evidence>
<comment type="similarity">
    <text evidence="9">Belongs to the AgrB family.</text>
</comment>
<feature type="transmembrane region" description="Helical" evidence="9">
    <location>
        <begin position="106"/>
        <end position="124"/>
    </location>
</feature>
<reference evidence="10 11" key="1">
    <citation type="submission" date="2023-08" db="EMBL/GenBank/DDBJ databases">
        <title>Whole genome sequencing of Staphylococcus coagulans NN-2474.</title>
        <authorList>
            <person name="Kropotov V.S."/>
            <person name="Boriskina E.V."/>
            <person name="Gordinskaya N.A."/>
            <person name="Shkurkina I.S."/>
            <person name="Kryazhev D.V."/>
            <person name="Alekseeva A.E."/>
            <person name="Makhova M.A."/>
        </authorList>
    </citation>
    <scope>NUCLEOTIDE SEQUENCE [LARGE SCALE GENOMIC DNA]</scope>
    <source>
        <strain evidence="10 11">NN-2474</strain>
    </source>
</reference>
<gene>
    <name evidence="9" type="primary">agrB</name>
    <name evidence="10" type="ORF">RCO12_11855</name>
</gene>
<keyword evidence="7 9" id="KW-0843">Virulence</keyword>
<evidence type="ECO:0000256" key="3">
    <source>
        <dbReference type="ARBA" id="ARBA00022670"/>
    </source>
</evidence>
<evidence type="ECO:0000256" key="4">
    <source>
        <dbReference type="ARBA" id="ARBA00022692"/>
    </source>
</evidence>
<keyword evidence="4 9" id="KW-0812">Transmembrane</keyword>
<keyword evidence="11" id="KW-1185">Reference proteome</keyword>
<keyword evidence="6 9" id="KW-1133">Transmembrane helix</keyword>
<dbReference type="InterPro" id="IPR006741">
    <property type="entry name" value="AgrB"/>
</dbReference>
<sequence length="189" mass="21532">MQIIDNSINKFARKLQEKQNLDHLDFLRVRLGIQLVVMNLSKAIVTYGLALLVNTFLYTLIAHLSYVLLKQVSFGAHAKNSILCHVQNILFFVAVPWLIVKYEIPFLYMLILSILGWLIVVKYAPAATRKLPIKSSRKRGFKIKSIIVITALIVIACVIPSPYQQLVTYGITLQSISLLPIFFNKEEFV</sequence>
<evidence type="ECO:0000256" key="7">
    <source>
        <dbReference type="ARBA" id="ARBA00023026"/>
    </source>
</evidence>
<dbReference type="EMBL" id="JAVJGV010000134">
    <property type="protein sequence ID" value="MDR5604099.1"/>
    <property type="molecule type" value="Genomic_DNA"/>
</dbReference>
<protein>
    <recommendedName>
        <fullName evidence="9">Accessory gene regulator protein B</fullName>
        <ecNumber evidence="9">3.4.-.-</ecNumber>
    </recommendedName>
</protein>
<comment type="caution">
    <text evidence="10">The sequence shown here is derived from an EMBL/GenBank/DDBJ whole genome shotgun (WGS) entry which is preliminary data.</text>
</comment>
<feature type="transmembrane region" description="Helical" evidence="9">
    <location>
        <begin position="44"/>
        <end position="69"/>
    </location>
</feature>
<feature type="transmembrane region" description="Helical" evidence="9">
    <location>
        <begin position="145"/>
        <end position="163"/>
    </location>
</feature>
<comment type="subcellular location">
    <subcellularLocation>
        <location evidence="9">Cell membrane</location>
        <topology evidence="9">Multi-pass membrane protein</topology>
    </subcellularLocation>
</comment>
<dbReference type="Proteomes" id="UP001255050">
    <property type="component" value="Unassembled WGS sequence"/>
</dbReference>
<dbReference type="HAMAP" id="MF_00784">
    <property type="entry name" value="AgrB"/>
    <property type="match status" value="1"/>
</dbReference>
<dbReference type="SMART" id="SM00793">
    <property type="entry name" value="AgrB"/>
    <property type="match status" value="1"/>
</dbReference>
<proteinExistence type="inferred from homology"/>
<keyword evidence="2 9" id="KW-0673">Quorum sensing</keyword>
<feature type="transmembrane region" description="Helical" evidence="9">
    <location>
        <begin position="81"/>
        <end position="100"/>
    </location>
</feature>
<dbReference type="Pfam" id="PF04647">
    <property type="entry name" value="AgrB"/>
    <property type="match status" value="1"/>
</dbReference>
<accession>A0ABU1F142</accession>
<evidence type="ECO:0000313" key="10">
    <source>
        <dbReference type="EMBL" id="MDR5604099.1"/>
    </source>
</evidence>
<evidence type="ECO:0000256" key="9">
    <source>
        <dbReference type="HAMAP-Rule" id="MF_00784"/>
    </source>
</evidence>
<comment type="function">
    <text evidence="9">Essential for the production of a quorum sensing system signal molecule, the autoinducing peptide (AIP). This quorum sensing system is responsible for the regulation of the expression of virulence factor genes. Involved in the proteolytic processing of AgrD, the precursor of AIP.</text>
</comment>
<keyword evidence="3 9" id="KW-0645">Protease</keyword>
<dbReference type="RefSeq" id="WP_309552262.1">
    <property type="nucleotide sequence ID" value="NZ_JAVJGV010000134.1"/>
</dbReference>
<evidence type="ECO:0000256" key="8">
    <source>
        <dbReference type="ARBA" id="ARBA00023136"/>
    </source>
</evidence>
<dbReference type="EC" id="3.4.-.-" evidence="9"/>
<name>A0ABU1F142_9STAP</name>
<keyword evidence="8 9" id="KW-0472">Membrane</keyword>
<evidence type="ECO:0000313" key="11">
    <source>
        <dbReference type="Proteomes" id="UP001255050"/>
    </source>
</evidence>
<evidence type="ECO:0000256" key="2">
    <source>
        <dbReference type="ARBA" id="ARBA00022654"/>
    </source>
</evidence>
<evidence type="ECO:0000256" key="5">
    <source>
        <dbReference type="ARBA" id="ARBA00022801"/>
    </source>
</evidence>
<keyword evidence="5 9" id="KW-0378">Hydrolase</keyword>
<organism evidence="10 11">
    <name type="scientific">Staphylococcus coagulans</name>
    <dbReference type="NCBI Taxonomy" id="74706"/>
    <lineage>
        <taxon>Bacteria</taxon>
        <taxon>Bacillati</taxon>
        <taxon>Bacillota</taxon>
        <taxon>Bacilli</taxon>
        <taxon>Bacillales</taxon>
        <taxon>Staphylococcaceae</taxon>
        <taxon>Staphylococcus</taxon>
    </lineage>
</organism>
<evidence type="ECO:0000256" key="1">
    <source>
        <dbReference type="ARBA" id="ARBA00022475"/>
    </source>
</evidence>